<evidence type="ECO:0000313" key="4">
    <source>
        <dbReference type="Proteomes" id="UP000886653"/>
    </source>
</evidence>
<name>A0A9P6NGY6_9BASI</name>
<feature type="domain" description="Polysaccharide lyase 14" evidence="2">
    <location>
        <begin position="1"/>
        <end position="174"/>
    </location>
</feature>
<dbReference type="PANTHER" id="PTHR40124:SF1">
    <property type="entry name" value="DISAGGREGATASE RELATED REPEAT PROTEIN"/>
    <property type="match status" value="1"/>
</dbReference>
<dbReference type="EMBL" id="MU167309">
    <property type="protein sequence ID" value="KAG0143823.1"/>
    <property type="molecule type" value="Genomic_DNA"/>
</dbReference>
<dbReference type="OrthoDB" id="2503633at2759"/>
<dbReference type="Proteomes" id="UP000886653">
    <property type="component" value="Unassembled WGS sequence"/>
</dbReference>
<sequence length="320" mass="35197">MQVKYPKGSIDPDSRNSPIGGIGFYASPIDITIASNVSLYYSVYFPSNFDFVKGGKLPGLYGGSTKCSGGENSDDCFSTRLMFRPNGEGELYLYAPKGKQLPTLCQIPPLSDCNADYGYSIGRGSFNFTKGNWVNVRQDIWLNNDNQNDGGFNIWINDKIVLHSDQVFYRKSSESLNSSTPSVTTSTESSDQNDSSTNQSPGLNRLLQVRPDNSSFVSPTSLGLPHPMGNNFTQDYNLTQSTGGLVSITTIKTTQLNRRKAQTINQTLGTTNSNNNNNSIDSAKFLGIMSDTFFGGHDASWASPKDQYSYFNRFGLIIRQ</sequence>
<dbReference type="Pfam" id="PF21294">
    <property type="entry name" value="Polysacc_lyase_14"/>
    <property type="match status" value="2"/>
</dbReference>
<dbReference type="InterPro" id="IPR048958">
    <property type="entry name" value="Polysacc_lyase_14"/>
</dbReference>
<feature type="domain" description="Polysaccharide lyase 14" evidence="2">
    <location>
        <begin position="266"/>
        <end position="314"/>
    </location>
</feature>
<protein>
    <recommendedName>
        <fullName evidence="2">Polysaccharide lyase 14 domain-containing protein</fullName>
    </recommendedName>
</protein>
<feature type="region of interest" description="Disordered" evidence="1">
    <location>
        <begin position="173"/>
        <end position="206"/>
    </location>
</feature>
<dbReference type="AlphaFoldDB" id="A0A9P6NGY6"/>
<dbReference type="PANTHER" id="PTHR40124">
    <property type="match status" value="1"/>
</dbReference>
<evidence type="ECO:0000259" key="2">
    <source>
        <dbReference type="Pfam" id="PF21294"/>
    </source>
</evidence>
<evidence type="ECO:0000313" key="3">
    <source>
        <dbReference type="EMBL" id="KAG0143823.1"/>
    </source>
</evidence>
<accession>A0A9P6NGY6</accession>
<dbReference type="Gene3D" id="2.60.120.200">
    <property type="match status" value="2"/>
</dbReference>
<feature type="compositionally biased region" description="Low complexity" evidence="1">
    <location>
        <begin position="175"/>
        <end position="200"/>
    </location>
</feature>
<reference evidence="3" key="1">
    <citation type="submission" date="2013-11" db="EMBL/GenBank/DDBJ databases">
        <title>Genome sequence of the fusiform rust pathogen reveals effectors for host alternation and coevolution with pine.</title>
        <authorList>
            <consortium name="DOE Joint Genome Institute"/>
            <person name="Smith K."/>
            <person name="Pendleton A."/>
            <person name="Kubisiak T."/>
            <person name="Anderson C."/>
            <person name="Salamov A."/>
            <person name="Aerts A."/>
            <person name="Riley R."/>
            <person name="Clum A."/>
            <person name="Lindquist E."/>
            <person name="Ence D."/>
            <person name="Campbell M."/>
            <person name="Kronenberg Z."/>
            <person name="Feau N."/>
            <person name="Dhillon B."/>
            <person name="Hamelin R."/>
            <person name="Burleigh J."/>
            <person name="Smith J."/>
            <person name="Yandell M."/>
            <person name="Nelson C."/>
            <person name="Grigoriev I."/>
            <person name="Davis J."/>
        </authorList>
    </citation>
    <scope>NUCLEOTIDE SEQUENCE</scope>
    <source>
        <strain evidence="3">G11</strain>
    </source>
</reference>
<organism evidence="3 4">
    <name type="scientific">Cronartium quercuum f. sp. fusiforme G11</name>
    <dbReference type="NCBI Taxonomy" id="708437"/>
    <lineage>
        <taxon>Eukaryota</taxon>
        <taxon>Fungi</taxon>
        <taxon>Dikarya</taxon>
        <taxon>Basidiomycota</taxon>
        <taxon>Pucciniomycotina</taxon>
        <taxon>Pucciniomycetes</taxon>
        <taxon>Pucciniales</taxon>
        <taxon>Coleosporiaceae</taxon>
        <taxon>Cronartium</taxon>
    </lineage>
</organism>
<comment type="caution">
    <text evidence="3">The sequence shown here is derived from an EMBL/GenBank/DDBJ whole genome shotgun (WGS) entry which is preliminary data.</text>
</comment>
<gene>
    <name evidence="3" type="ORF">CROQUDRAFT_672703</name>
</gene>
<keyword evidence="4" id="KW-1185">Reference proteome</keyword>
<proteinExistence type="predicted"/>
<evidence type="ECO:0000256" key="1">
    <source>
        <dbReference type="SAM" id="MobiDB-lite"/>
    </source>
</evidence>